<evidence type="ECO:0000313" key="13">
    <source>
        <dbReference type="Proteomes" id="UP000243002"/>
    </source>
</evidence>
<dbReference type="SFLD" id="SFLDS00003">
    <property type="entry name" value="Haloacid_Dehalogenase"/>
    <property type="match status" value="1"/>
</dbReference>
<dbReference type="InterPro" id="IPR023299">
    <property type="entry name" value="ATPase_P-typ_cyto_dom_N"/>
</dbReference>
<feature type="transmembrane region" description="Helical" evidence="10">
    <location>
        <begin position="411"/>
        <end position="434"/>
    </location>
</feature>
<dbReference type="SUPFAM" id="SSF81665">
    <property type="entry name" value="Calcium ATPase, transmembrane domain M"/>
    <property type="match status" value="1"/>
</dbReference>
<dbReference type="InterPro" id="IPR018303">
    <property type="entry name" value="ATPase_P-typ_P_site"/>
</dbReference>
<name>A0A2P7MT52_9CYAN</name>
<evidence type="ECO:0000256" key="8">
    <source>
        <dbReference type="ARBA" id="ARBA00022989"/>
    </source>
</evidence>
<dbReference type="OrthoDB" id="438550at2"/>
<comment type="subcellular location">
    <subcellularLocation>
        <location evidence="10">Cell membrane</location>
    </subcellularLocation>
    <subcellularLocation>
        <location evidence="1">Membrane</location>
        <topology evidence="1">Multi-pass membrane protein</topology>
    </subcellularLocation>
</comment>
<keyword evidence="6 10" id="KW-0067">ATP-binding</keyword>
<keyword evidence="9 10" id="KW-0472">Membrane</keyword>
<dbReference type="GO" id="GO:0005507">
    <property type="term" value="F:copper ion binding"/>
    <property type="evidence" value="ECO:0007669"/>
    <property type="project" value="TreeGrafter"/>
</dbReference>
<keyword evidence="4 10" id="KW-0479">Metal-binding</keyword>
<dbReference type="NCBIfam" id="TIGR01494">
    <property type="entry name" value="ATPase_P-type"/>
    <property type="match status" value="1"/>
</dbReference>
<evidence type="ECO:0000256" key="9">
    <source>
        <dbReference type="ARBA" id="ARBA00023136"/>
    </source>
</evidence>
<feature type="transmembrane region" description="Helical" evidence="10">
    <location>
        <begin position="176"/>
        <end position="196"/>
    </location>
</feature>
<dbReference type="Proteomes" id="UP000243002">
    <property type="component" value="Unassembled WGS sequence"/>
</dbReference>
<evidence type="ECO:0000259" key="11">
    <source>
        <dbReference type="PROSITE" id="PS50846"/>
    </source>
</evidence>
<keyword evidence="3 10" id="KW-0812">Transmembrane</keyword>
<dbReference type="Gene3D" id="3.30.70.100">
    <property type="match status" value="1"/>
</dbReference>
<dbReference type="PANTHER" id="PTHR43520">
    <property type="entry name" value="ATP7, ISOFORM B"/>
    <property type="match status" value="1"/>
</dbReference>
<dbReference type="InterPro" id="IPR006121">
    <property type="entry name" value="HMA_dom"/>
</dbReference>
<feature type="transmembrane region" description="Helical" evidence="10">
    <location>
        <begin position="114"/>
        <end position="132"/>
    </location>
</feature>
<feature type="transmembrane region" description="Helical" evidence="10">
    <location>
        <begin position="354"/>
        <end position="376"/>
    </location>
</feature>
<dbReference type="InterPro" id="IPR044492">
    <property type="entry name" value="P_typ_ATPase_HD_dom"/>
</dbReference>
<accession>A0A2P7MT52</accession>
<dbReference type="EMBL" id="PXXO01000012">
    <property type="protein sequence ID" value="PSJ04391.1"/>
    <property type="molecule type" value="Genomic_DNA"/>
</dbReference>
<dbReference type="RefSeq" id="WP_106632644.1">
    <property type="nucleotide sequence ID" value="NZ_PXXO01000012.1"/>
</dbReference>
<dbReference type="InterPro" id="IPR027256">
    <property type="entry name" value="P-typ_ATPase_IB"/>
</dbReference>
<reference evidence="12 13" key="1">
    <citation type="journal article" date="2018" name="Environ. Microbiol.">
        <title>Ecological and genomic features of two widespread freshwater picocyanobacteria.</title>
        <authorList>
            <person name="Cabello-Yeves P.J."/>
            <person name="Picazo A."/>
            <person name="Camacho A."/>
            <person name="Callieri C."/>
            <person name="Rosselli R."/>
            <person name="Roda-Garcia J.J."/>
            <person name="Coutinho F.H."/>
            <person name="Rodriguez-Valera F."/>
        </authorList>
    </citation>
    <scope>NUCLEOTIDE SEQUENCE [LARGE SCALE GENOMIC DNA]</scope>
    <source>
        <strain evidence="12 13">Tous</strain>
    </source>
</reference>
<dbReference type="GO" id="GO:0005886">
    <property type="term" value="C:plasma membrane"/>
    <property type="evidence" value="ECO:0007669"/>
    <property type="project" value="UniProtKB-SubCell"/>
</dbReference>
<feature type="transmembrane region" description="Helical" evidence="10">
    <location>
        <begin position="727"/>
        <end position="751"/>
    </location>
</feature>
<evidence type="ECO:0000256" key="2">
    <source>
        <dbReference type="ARBA" id="ARBA00006024"/>
    </source>
</evidence>
<dbReference type="InterPro" id="IPR036163">
    <property type="entry name" value="HMA_dom_sf"/>
</dbReference>
<keyword evidence="8 10" id="KW-1133">Transmembrane helix</keyword>
<keyword evidence="5 10" id="KW-0547">Nucleotide-binding</keyword>
<proteinExistence type="inferred from homology"/>
<feature type="transmembrane region" description="Helical" evidence="10">
    <location>
        <begin position="757"/>
        <end position="776"/>
    </location>
</feature>
<dbReference type="AlphaFoldDB" id="A0A2P7MT52"/>
<dbReference type="PROSITE" id="PS50846">
    <property type="entry name" value="HMA_2"/>
    <property type="match status" value="1"/>
</dbReference>
<dbReference type="PANTHER" id="PTHR43520:SF19">
    <property type="entry name" value="COPPER-TRANSPORTING ATPASE PAA2, CHLOROPLASTIC"/>
    <property type="match status" value="1"/>
</dbReference>
<comment type="caution">
    <text evidence="12">The sequence shown here is derived from an EMBL/GenBank/DDBJ whole genome shotgun (WGS) entry which is preliminary data.</text>
</comment>
<dbReference type="GO" id="GO:0016887">
    <property type="term" value="F:ATP hydrolysis activity"/>
    <property type="evidence" value="ECO:0007669"/>
    <property type="project" value="InterPro"/>
</dbReference>
<comment type="similarity">
    <text evidence="2 10">Belongs to the cation transport ATPase (P-type) (TC 3.A.3) family. Type IB subfamily.</text>
</comment>
<dbReference type="SFLD" id="SFLDG00002">
    <property type="entry name" value="C1.7:_P-type_atpase_like"/>
    <property type="match status" value="1"/>
</dbReference>
<feature type="transmembrane region" description="Helical" evidence="10">
    <location>
        <begin position="202"/>
        <end position="219"/>
    </location>
</feature>
<keyword evidence="7" id="KW-1278">Translocase</keyword>
<keyword evidence="13" id="KW-1185">Reference proteome</keyword>
<dbReference type="GO" id="GO:0043682">
    <property type="term" value="F:P-type divalent copper transporter activity"/>
    <property type="evidence" value="ECO:0007669"/>
    <property type="project" value="TreeGrafter"/>
</dbReference>
<evidence type="ECO:0000256" key="1">
    <source>
        <dbReference type="ARBA" id="ARBA00004141"/>
    </source>
</evidence>
<dbReference type="InterPro" id="IPR023214">
    <property type="entry name" value="HAD_sf"/>
</dbReference>
<gene>
    <name evidence="12" type="ORF">C7K55_10275</name>
</gene>
<evidence type="ECO:0000256" key="5">
    <source>
        <dbReference type="ARBA" id="ARBA00022741"/>
    </source>
</evidence>
<protein>
    <submittedName>
        <fullName evidence="12">Heavy metal translocating P-type ATPase</fullName>
    </submittedName>
</protein>
<dbReference type="GO" id="GO:0005524">
    <property type="term" value="F:ATP binding"/>
    <property type="evidence" value="ECO:0007669"/>
    <property type="project" value="UniProtKB-UniRule"/>
</dbReference>
<dbReference type="SUPFAM" id="SSF56784">
    <property type="entry name" value="HAD-like"/>
    <property type="match status" value="1"/>
</dbReference>
<dbReference type="InterPro" id="IPR001757">
    <property type="entry name" value="P_typ_ATPase"/>
</dbReference>
<dbReference type="Gene3D" id="3.40.50.1000">
    <property type="entry name" value="HAD superfamily/HAD-like"/>
    <property type="match status" value="1"/>
</dbReference>
<dbReference type="PRINTS" id="PR00119">
    <property type="entry name" value="CATATPASE"/>
</dbReference>
<dbReference type="InterPro" id="IPR017969">
    <property type="entry name" value="Heavy-metal-associated_CS"/>
</dbReference>
<dbReference type="SFLD" id="SFLDF00027">
    <property type="entry name" value="p-type_atpase"/>
    <property type="match status" value="1"/>
</dbReference>
<dbReference type="InterPro" id="IPR036412">
    <property type="entry name" value="HAD-like_sf"/>
</dbReference>
<organism evidence="12 13">
    <name type="scientific">Cyanobium usitatum str. Tous</name>
    <dbReference type="NCBI Taxonomy" id="2116684"/>
    <lineage>
        <taxon>Bacteria</taxon>
        <taxon>Bacillati</taxon>
        <taxon>Cyanobacteriota</taxon>
        <taxon>Cyanophyceae</taxon>
        <taxon>Synechococcales</taxon>
        <taxon>Prochlorococcaceae</taxon>
        <taxon>Cyanobium</taxon>
    </lineage>
</organism>
<evidence type="ECO:0000256" key="10">
    <source>
        <dbReference type="RuleBase" id="RU362081"/>
    </source>
</evidence>
<feature type="domain" description="HMA" evidence="11">
    <location>
        <begin position="24"/>
        <end position="90"/>
    </location>
</feature>
<dbReference type="Gene3D" id="3.40.1110.10">
    <property type="entry name" value="Calcium-transporting ATPase, cytoplasmic domain N"/>
    <property type="match status" value="1"/>
</dbReference>
<dbReference type="GO" id="GO:0055070">
    <property type="term" value="P:copper ion homeostasis"/>
    <property type="evidence" value="ECO:0007669"/>
    <property type="project" value="TreeGrafter"/>
</dbReference>
<dbReference type="InterPro" id="IPR059000">
    <property type="entry name" value="ATPase_P-type_domA"/>
</dbReference>
<dbReference type="InterPro" id="IPR023298">
    <property type="entry name" value="ATPase_P-typ_TM_dom_sf"/>
</dbReference>
<dbReference type="Pfam" id="PF00702">
    <property type="entry name" value="Hydrolase"/>
    <property type="match status" value="1"/>
</dbReference>
<dbReference type="SUPFAM" id="SSF81653">
    <property type="entry name" value="Calcium ATPase, transduction domain A"/>
    <property type="match status" value="1"/>
</dbReference>
<evidence type="ECO:0000256" key="7">
    <source>
        <dbReference type="ARBA" id="ARBA00022967"/>
    </source>
</evidence>
<sequence>MSLAWADSFTCLALHSLQEPPLLEPLLLEIEGMKCGGCVRAVEQRLLDQPGVRQASVNLLTRTAWVDLASAEADQGILVEALAELGFQARLRSTEIEFSSLRERLRARSWWQQWRQLVVALLLLLVSVLGHLPGAGLGALWIHALVATAALAGPGRPILVRGIQGALAGLPSMDTLVGLGVFSAYGASLVAFLWPQTGWPCFFNEPVMLLGFVLLGRFLEERARFRTGRALEQLAELQPDTSLLLLGDGPPRPVRVGGLRPGDRVRLLPGDRVPVDGVVLEGCSAVDVSGLTGEPLPLQAAAGSELAAGSLNLEAPLVLEVSRRGADSAIARIIHLVERAQARKAPIQALVDRIAGRFTLVVLALAVATLLFWWLLGTEIWPQVLNSPHAAGHAGGHSGHGVLGTSAETPFALALQLAIAVLVVACPCALGLATPTAITVGTGRAAREGLLFRGGDAIETAARLQAVLFDKTGTLTLGRALVAAVEPLADLDADRLVQLAASLEAGSRHPLGQALLQEAQRRDLALFELGDSHTTAGEGVAGLVEGRRLRVGRLAWVEPAPSAPLLARQALLECHGASVLAVADDQLGLLGLVAINDQPRPDAAAVLAALRGMDLDLGLLSGDRREPVQQLGRRLGLAEAELAWELRPEQKLERILKHPAYGALAMVGDGINDAPALAAADLGIAVGTGTQIAQDSADLVVMGEQLDGIVRALLLARRTMAKVRQNLAWAFGYNLIVLPLAAGVLLPGFGLMLTPPLAALLMALSSITVVANALLLQDGRTHDS</sequence>
<dbReference type="NCBIfam" id="TIGR01525">
    <property type="entry name" value="ATPase-IB_hvy"/>
    <property type="match status" value="1"/>
</dbReference>
<dbReference type="Pfam" id="PF00403">
    <property type="entry name" value="HMA"/>
    <property type="match status" value="1"/>
</dbReference>
<evidence type="ECO:0000256" key="4">
    <source>
        <dbReference type="ARBA" id="ARBA00022723"/>
    </source>
</evidence>
<evidence type="ECO:0000256" key="6">
    <source>
        <dbReference type="ARBA" id="ARBA00022840"/>
    </source>
</evidence>
<dbReference type="CDD" id="cd00371">
    <property type="entry name" value="HMA"/>
    <property type="match status" value="1"/>
</dbReference>
<evidence type="ECO:0000256" key="3">
    <source>
        <dbReference type="ARBA" id="ARBA00022692"/>
    </source>
</evidence>
<feature type="transmembrane region" description="Helical" evidence="10">
    <location>
        <begin position="138"/>
        <end position="155"/>
    </location>
</feature>
<dbReference type="PRINTS" id="PR00120">
    <property type="entry name" value="HATPASE"/>
</dbReference>
<dbReference type="PROSITE" id="PS00154">
    <property type="entry name" value="ATPASE_E1_E2"/>
    <property type="match status" value="1"/>
</dbReference>
<dbReference type="Pfam" id="PF00122">
    <property type="entry name" value="E1-E2_ATPase"/>
    <property type="match status" value="1"/>
</dbReference>
<dbReference type="SUPFAM" id="SSF55008">
    <property type="entry name" value="HMA, heavy metal-associated domain"/>
    <property type="match status" value="1"/>
</dbReference>
<dbReference type="PROSITE" id="PS01047">
    <property type="entry name" value="HMA_1"/>
    <property type="match status" value="1"/>
</dbReference>
<keyword evidence="10" id="KW-1003">Cell membrane</keyword>
<evidence type="ECO:0000313" key="12">
    <source>
        <dbReference type="EMBL" id="PSJ04391.1"/>
    </source>
</evidence>
<dbReference type="InterPro" id="IPR008250">
    <property type="entry name" value="ATPase_P-typ_transduc_dom_A_sf"/>
</dbReference>
<dbReference type="Gene3D" id="2.70.150.10">
    <property type="entry name" value="Calcium-transporting ATPase, cytoplasmic transduction domain A"/>
    <property type="match status" value="1"/>
</dbReference>